<evidence type="ECO:0000313" key="2">
    <source>
        <dbReference type="Proteomes" id="UP000077143"/>
    </source>
</evidence>
<gene>
    <name evidence="1" type="ORF">A7U43_18275</name>
</gene>
<dbReference type="SUPFAM" id="SSF52096">
    <property type="entry name" value="ClpP/crotonase"/>
    <property type="match status" value="1"/>
</dbReference>
<dbReference type="GO" id="GO:0003824">
    <property type="term" value="F:catalytic activity"/>
    <property type="evidence" value="ECO:0007669"/>
    <property type="project" value="UniProtKB-ARBA"/>
</dbReference>
<dbReference type="PANTHER" id="PTHR43459:SF3">
    <property type="entry name" value="ENOYL-COA HYDRATASE ECHA15 (ENOYL HYDRASE) (UNSATURATED ACYL-COA HYDRATASE) (CROTONASE)-RELATED"/>
    <property type="match status" value="1"/>
</dbReference>
<dbReference type="CDD" id="cd06558">
    <property type="entry name" value="crotonase-like"/>
    <property type="match status" value="1"/>
</dbReference>
<keyword evidence="2" id="KW-1185">Reference proteome</keyword>
<dbReference type="Gene3D" id="3.90.226.10">
    <property type="entry name" value="2-enoyl-CoA Hydratase, Chain A, domain 1"/>
    <property type="match status" value="1"/>
</dbReference>
<dbReference type="PANTHER" id="PTHR43459">
    <property type="entry name" value="ENOYL-COA HYDRATASE"/>
    <property type="match status" value="1"/>
</dbReference>
<dbReference type="InterPro" id="IPR029045">
    <property type="entry name" value="ClpP/crotonase-like_dom_sf"/>
</dbReference>
<dbReference type="AlphaFoldDB" id="A0A172UPW6"/>
<dbReference type="Proteomes" id="UP000077143">
    <property type="component" value="Chromosome"/>
</dbReference>
<accession>A0A172UPW6</accession>
<organism evidence="1 2">
    <name type="scientific">Mycobacterium adipatum</name>
    <dbReference type="NCBI Taxonomy" id="1682113"/>
    <lineage>
        <taxon>Bacteria</taxon>
        <taxon>Bacillati</taxon>
        <taxon>Actinomycetota</taxon>
        <taxon>Actinomycetes</taxon>
        <taxon>Mycobacteriales</taxon>
        <taxon>Mycobacteriaceae</taxon>
        <taxon>Mycobacterium</taxon>
    </lineage>
</organism>
<proteinExistence type="predicted"/>
<dbReference type="Pfam" id="PF00378">
    <property type="entry name" value="ECH_1"/>
    <property type="match status" value="1"/>
</dbReference>
<dbReference type="InterPro" id="IPR001753">
    <property type="entry name" value="Enoyl-CoA_hydra/iso"/>
</dbReference>
<name>A0A172UPW6_9MYCO</name>
<dbReference type="OrthoDB" id="4699757at2"/>
<protein>
    <submittedName>
        <fullName evidence="1">Enoyl-CoA hydratase</fullName>
    </submittedName>
</protein>
<dbReference type="RefSeq" id="WP_067998152.1">
    <property type="nucleotide sequence ID" value="NZ_CP015596.1"/>
</dbReference>
<reference evidence="1 2" key="1">
    <citation type="submission" date="2016-05" db="EMBL/GenBank/DDBJ databases">
        <title>Complete genome sequence of a phthalic acid esters degrading Mycobacterium sp. YC-RL4.</title>
        <authorList>
            <person name="Ren L."/>
            <person name="Fan S."/>
            <person name="Ruth N."/>
            <person name="Jia Y."/>
            <person name="Wang J."/>
            <person name="Qiao C."/>
        </authorList>
    </citation>
    <scope>NUCLEOTIDE SEQUENCE [LARGE SCALE GENOMIC DNA]</scope>
    <source>
        <strain evidence="1 2">YC-RL4</strain>
    </source>
</reference>
<sequence length="255" mass="27447">MYDMPTEIQVEADGPLRIITLNRPEELNAVNDDLHVGLARIWNRLSLDPAARVAVITGAGKAFSAGGDFNYIKELSEDVDLRTKTIIDGREIVMGMVRCRIPVIAAVNGPAVGLGCSVVALSDVVYMGEKAFLADPHVQLGLVAADGGPLVWPMQMSILQAKEYALTGARIPAQKAVELGLANHVVADPLAEAVAAAKKILELPQKAVESTKRILNMQLERQVQITLDYATTAEELTFGTPELKANVARLLQSSR</sequence>
<dbReference type="STRING" id="1682113.A7U43_18275"/>
<dbReference type="KEGG" id="madi:A7U43_18275"/>
<evidence type="ECO:0000313" key="1">
    <source>
        <dbReference type="EMBL" id="ANE80978.1"/>
    </source>
</evidence>
<dbReference type="EMBL" id="CP015596">
    <property type="protein sequence ID" value="ANE80978.1"/>
    <property type="molecule type" value="Genomic_DNA"/>
</dbReference>